<dbReference type="Pfam" id="PF20258">
    <property type="entry name" value="tRNA_Me_trans_C"/>
    <property type="match status" value="1"/>
</dbReference>
<comment type="function">
    <text evidence="10 11">Catalyzes the 2-thiolation of uridine at the wobble position (U34) of tRNA, leading to the formation of s(2)U34.</text>
</comment>
<feature type="binding site" evidence="11">
    <location>
        <begin position="7"/>
        <end position="14"/>
    </location>
    <ligand>
        <name>ATP</name>
        <dbReference type="ChEBI" id="CHEBI:30616"/>
    </ligand>
</feature>
<reference evidence="14 15" key="1">
    <citation type="submission" date="2017-02" db="EMBL/GenBank/DDBJ databases">
        <authorList>
            <person name="Peterson S.W."/>
        </authorList>
    </citation>
    <scope>NUCLEOTIDE SEQUENCE [LARGE SCALE GENOMIC DNA]</scope>
    <source>
        <strain evidence="14 15">ATCC 17233</strain>
    </source>
</reference>
<keyword evidence="6 11" id="KW-0067">ATP-binding</keyword>
<keyword evidence="2 11" id="KW-0820">tRNA-binding</keyword>
<evidence type="ECO:0000259" key="13">
    <source>
        <dbReference type="Pfam" id="PF20259"/>
    </source>
</evidence>
<dbReference type="EC" id="2.8.1.13" evidence="11"/>
<feature type="site" description="Interaction with tRNA" evidence="11">
    <location>
        <position position="121"/>
    </location>
</feature>
<sequence length="355" mass="39485">MAKIIVGMSGGVDSAVAAYILKMAGHDVSGVTLRVWMNIFGEDSRCCEIDDARKASHMIGIPYYVENCVEEFNEKIIKKFINDYISGLTPNPCVECNRCIKWDKMIETADMMQADYVATGHYAHVIRLDNGRYTVKTADHAEKDQTYMLYRLTQDQLKRTIMPLGALSKDEVREIAKKADLFVANKPDSQEICFVTDGNYAEYIEYNSETEVPGEGNFVDEDGNILGRHKGIIHYTIGQRKGLGIALGHPVFVKEINAEKNEVVLSLEDALFTNEVICGRLNFLSIPGIESGEEIRANAKIRYHHKPQAATLSMIGEDKLKIVFDEPVRAATPGQSSVFYDENGCVIGGGVIEKA</sequence>
<dbReference type="Gene3D" id="2.40.30.10">
    <property type="entry name" value="Translation factors"/>
    <property type="match status" value="1"/>
</dbReference>
<dbReference type="Pfam" id="PF03054">
    <property type="entry name" value="tRNA_Me_trans"/>
    <property type="match status" value="1"/>
</dbReference>
<feature type="region of interest" description="Interaction with tRNA" evidence="11">
    <location>
        <begin position="302"/>
        <end position="303"/>
    </location>
</feature>
<dbReference type="InterPro" id="IPR023382">
    <property type="entry name" value="MnmA-like_central_sf"/>
</dbReference>
<dbReference type="EMBL" id="FUXA01000004">
    <property type="protein sequence ID" value="SJZ41635.1"/>
    <property type="molecule type" value="Genomic_DNA"/>
</dbReference>
<gene>
    <name evidence="11" type="primary">mnmA</name>
    <name evidence="14" type="ORF">SAMN02745110_00372</name>
</gene>
<dbReference type="InterPro" id="IPR014729">
    <property type="entry name" value="Rossmann-like_a/b/a_fold"/>
</dbReference>
<evidence type="ECO:0000256" key="3">
    <source>
        <dbReference type="ARBA" id="ARBA00022679"/>
    </source>
</evidence>
<feature type="binding site" evidence="11">
    <location>
        <position position="120"/>
    </location>
    <ligand>
        <name>ATP</name>
        <dbReference type="ChEBI" id="CHEBI:30616"/>
    </ligand>
</feature>
<dbReference type="CDD" id="cd01998">
    <property type="entry name" value="MnmA_TRMU-like"/>
    <property type="match status" value="1"/>
</dbReference>
<keyword evidence="7 11" id="KW-0694">RNA-binding</keyword>
<feature type="disulfide bond" description="Alternate" evidence="11">
    <location>
        <begin position="96"/>
        <end position="193"/>
    </location>
</feature>
<dbReference type="Proteomes" id="UP000189857">
    <property type="component" value="Unassembled WGS sequence"/>
</dbReference>
<evidence type="ECO:0000256" key="10">
    <source>
        <dbReference type="ARBA" id="ARBA00056575"/>
    </source>
</evidence>
<feature type="binding site" evidence="11">
    <location>
        <position position="33"/>
    </location>
    <ligand>
        <name>ATP</name>
        <dbReference type="ChEBI" id="CHEBI:30616"/>
    </ligand>
</feature>
<dbReference type="InterPro" id="IPR046885">
    <property type="entry name" value="MnmA-like_C"/>
</dbReference>
<feature type="active site" description="Cysteine persulfide intermediate" evidence="11">
    <location>
        <position position="193"/>
    </location>
</feature>
<organism evidence="14 15">
    <name type="scientific">Eubacterium ruminantium</name>
    <dbReference type="NCBI Taxonomy" id="42322"/>
    <lineage>
        <taxon>Bacteria</taxon>
        <taxon>Bacillati</taxon>
        <taxon>Bacillota</taxon>
        <taxon>Clostridia</taxon>
        <taxon>Eubacteriales</taxon>
        <taxon>Eubacteriaceae</taxon>
        <taxon>Eubacterium</taxon>
    </lineage>
</organism>
<dbReference type="GO" id="GO:0000049">
    <property type="term" value="F:tRNA binding"/>
    <property type="evidence" value="ECO:0007669"/>
    <property type="project" value="UniProtKB-KW"/>
</dbReference>
<keyword evidence="8 11" id="KW-1015">Disulfide bond</keyword>
<comment type="catalytic activity">
    <reaction evidence="9 11">
        <text>S-sulfanyl-L-cysteinyl-[protein] + uridine(34) in tRNA + AH2 + ATP = 2-thiouridine(34) in tRNA + L-cysteinyl-[protein] + A + AMP + diphosphate + H(+)</text>
        <dbReference type="Rhea" id="RHEA:47032"/>
        <dbReference type="Rhea" id="RHEA-COMP:10131"/>
        <dbReference type="Rhea" id="RHEA-COMP:11726"/>
        <dbReference type="Rhea" id="RHEA-COMP:11727"/>
        <dbReference type="Rhea" id="RHEA-COMP:11728"/>
        <dbReference type="ChEBI" id="CHEBI:13193"/>
        <dbReference type="ChEBI" id="CHEBI:15378"/>
        <dbReference type="ChEBI" id="CHEBI:17499"/>
        <dbReference type="ChEBI" id="CHEBI:29950"/>
        <dbReference type="ChEBI" id="CHEBI:30616"/>
        <dbReference type="ChEBI" id="CHEBI:33019"/>
        <dbReference type="ChEBI" id="CHEBI:61963"/>
        <dbReference type="ChEBI" id="CHEBI:65315"/>
        <dbReference type="ChEBI" id="CHEBI:87170"/>
        <dbReference type="ChEBI" id="CHEBI:456215"/>
        <dbReference type="EC" id="2.8.1.13"/>
    </reaction>
</comment>
<keyword evidence="4 11" id="KW-0819">tRNA processing</keyword>
<keyword evidence="5 11" id="KW-0547">Nucleotide-binding</keyword>
<comment type="subcellular location">
    <subcellularLocation>
        <location evidence="11">Cytoplasm</location>
    </subcellularLocation>
</comment>
<dbReference type="GO" id="GO:0005524">
    <property type="term" value="F:ATP binding"/>
    <property type="evidence" value="ECO:0007669"/>
    <property type="project" value="UniProtKB-KW"/>
</dbReference>
<dbReference type="SUPFAM" id="SSF52402">
    <property type="entry name" value="Adenine nucleotide alpha hydrolases-like"/>
    <property type="match status" value="1"/>
</dbReference>
<keyword evidence="1 11" id="KW-0963">Cytoplasm</keyword>
<evidence type="ECO:0000256" key="9">
    <source>
        <dbReference type="ARBA" id="ARBA00051542"/>
    </source>
</evidence>
<feature type="active site" description="Nucleophile" evidence="11">
    <location>
        <position position="96"/>
    </location>
</feature>
<feature type="domain" description="tRNA-specific 2-thiouridylase MnmA-like C-terminal" evidence="12">
    <location>
        <begin position="281"/>
        <end position="352"/>
    </location>
</feature>
<evidence type="ECO:0000256" key="2">
    <source>
        <dbReference type="ARBA" id="ARBA00022555"/>
    </source>
</evidence>
<evidence type="ECO:0000313" key="15">
    <source>
        <dbReference type="Proteomes" id="UP000189857"/>
    </source>
</evidence>
<dbReference type="GO" id="GO:0005737">
    <property type="term" value="C:cytoplasm"/>
    <property type="evidence" value="ECO:0007669"/>
    <property type="project" value="UniProtKB-SubCell"/>
</dbReference>
<keyword evidence="14" id="KW-0489">Methyltransferase</keyword>
<comment type="similarity">
    <text evidence="11">Belongs to the MnmA/TRMU family.</text>
</comment>
<evidence type="ECO:0000313" key="14">
    <source>
        <dbReference type="EMBL" id="SJZ41635.1"/>
    </source>
</evidence>
<dbReference type="Pfam" id="PF20259">
    <property type="entry name" value="tRNA_Me_trans_M"/>
    <property type="match status" value="1"/>
</dbReference>
<evidence type="ECO:0000259" key="12">
    <source>
        <dbReference type="Pfam" id="PF20258"/>
    </source>
</evidence>
<proteinExistence type="inferred from homology"/>
<dbReference type="AlphaFoldDB" id="A0A1T4KGX4"/>
<protein>
    <recommendedName>
        <fullName evidence="11">tRNA-specific 2-thiouridylase MnmA</fullName>
        <ecNumber evidence="11">2.8.1.13</ecNumber>
    </recommendedName>
</protein>
<dbReference type="NCBIfam" id="NF001138">
    <property type="entry name" value="PRK00143.1"/>
    <property type="match status" value="1"/>
</dbReference>
<evidence type="ECO:0000256" key="8">
    <source>
        <dbReference type="ARBA" id="ARBA00023157"/>
    </source>
</evidence>
<keyword evidence="3 11" id="KW-0808">Transferase</keyword>
<dbReference type="PANTHER" id="PTHR11933:SF5">
    <property type="entry name" value="MITOCHONDRIAL TRNA-SPECIFIC 2-THIOURIDYLASE 1"/>
    <property type="match status" value="1"/>
</dbReference>
<dbReference type="RefSeq" id="WP_078786051.1">
    <property type="nucleotide sequence ID" value="NZ_FMTO01000003.1"/>
</dbReference>
<dbReference type="NCBIfam" id="TIGR00420">
    <property type="entry name" value="trmU"/>
    <property type="match status" value="1"/>
</dbReference>
<dbReference type="GO" id="GO:0002143">
    <property type="term" value="P:tRNA wobble position uridine thiolation"/>
    <property type="evidence" value="ECO:0007669"/>
    <property type="project" value="TreeGrafter"/>
</dbReference>
<comment type="caution">
    <text evidence="11">Lacks conserved residue(s) required for the propagation of feature annotation.</text>
</comment>
<accession>A0A1T4KGX4</accession>
<evidence type="ECO:0000256" key="5">
    <source>
        <dbReference type="ARBA" id="ARBA00022741"/>
    </source>
</evidence>
<dbReference type="GO" id="GO:0032259">
    <property type="term" value="P:methylation"/>
    <property type="evidence" value="ECO:0007669"/>
    <property type="project" value="UniProtKB-KW"/>
</dbReference>
<dbReference type="Gene3D" id="3.40.50.620">
    <property type="entry name" value="HUPs"/>
    <property type="match status" value="1"/>
</dbReference>
<name>A0A1T4KGX4_9FIRM</name>
<dbReference type="PANTHER" id="PTHR11933">
    <property type="entry name" value="TRNA 5-METHYLAMINOMETHYL-2-THIOURIDYLATE -METHYLTRANSFERASE"/>
    <property type="match status" value="1"/>
</dbReference>
<feature type="site" description="Interaction with tRNA" evidence="11">
    <location>
        <position position="335"/>
    </location>
</feature>
<dbReference type="Gene3D" id="2.30.30.280">
    <property type="entry name" value="Adenine nucleotide alpha hydrolases-like domains"/>
    <property type="match status" value="1"/>
</dbReference>
<evidence type="ECO:0000256" key="11">
    <source>
        <dbReference type="HAMAP-Rule" id="MF_00144"/>
    </source>
</evidence>
<feature type="region of interest" description="Interaction with tRNA" evidence="11">
    <location>
        <begin position="143"/>
        <end position="145"/>
    </location>
</feature>
<dbReference type="InterPro" id="IPR004506">
    <property type="entry name" value="MnmA-like"/>
</dbReference>
<dbReference type="GO" id="GO:0008168">
    <property type="term" value="F:methyltransferase activity"/>
    <property type="evidence" value="ECO:0007669"/>
    <property type="project" value="UniProtKB-KW"/>
</dbReference>
<dbReference type="HAMAP" id="MF_00144">
    <property type="entry name" value="tRNA_thiouridyl_MnmA"/>
    <property type="match status" value="1"/>
</dbReference>
<evidence type="ECO:0000256" key="1">
    <source>
        <dbReference type="ARBA" id="ARBA00022490"/>
    </source>
</evidence>
<evidence type="ECO:0000256" key="7">
    <source>
        <dbReference type="ARBA" id="ARBA00022884"/>
    </source>
</evidence>
<dbReference type="InterPro" id="IPR046884">
    <property type="entry name" value="MnmA-like_central"/>
</dbReference>
<feature type="domain" description="tRNA-specific 2-thiouridylase MnmA-like central" evidence="13">
    <location>
        <begin position="215"/>
        <end position="265"/>
    </location>
</feature>
<evidence type="ECO:0000256" key="4">
    <source>
        <dbReference type="ARBA" id="ARBA00022694"/>
    </source>
</evidence>
<dbReference type="OrthoDB" id="9800696at2"/>
<keyword evidence="15" id="KW-1185">Reference proteome</keyword>
<dbReference type="FunFam" id="2.30.30.280:FF:000001">
    <property type="entry name" value="tRNA-specific 2-thiouridylase MnmA"/>
    <property type="match status" value="1"/>
</dbReference>
<dbReference type="GO" id="GO:0103016">
    <property type="term" value="F:tRNA-uridine 2-sulfurtransferase activity"/>
    <property type="evidence" value="ECO:0007669"/>
    <property type="project" value="UniProtKB-EC"/>
</dbReference>
<evidence type="ECO:0000256" key="6">
    <source>
        <dbReference type="ARBA" id="ARBA00022840"/>
    </source>
</evidence>